<dbReference type="PANTHER" id="PTHR11557:SF0">
    <property type="entry name" value="PORPHOBILINOGEN DEAMINASE"/>
    <property type="match status" value="1"/>
</dbReference>
<protein>
    <recommendedName>
        <fullName evidence="5 9">Hydroxymethylbilane synthase</fullName>
        <ecNumber evidence="5 9">2.5.1.61</ecNumber>
    </recommendedName>
</protein>
<dbReference type="Pfam" id="PF01379">
    <property type="entry name" value="Porphobil_deam"/>
    <property type="match status" value="1"/>
</dbReference>
<evidence type="ECO:0000256" key="9">
    <source>
        <dbReference type="NCBIfam" id="TIGR00212"/>
    </source>
</evidence>
<comment type="cofactor">
    <cofactor evidence="1">
        <name>dipyrromethane</name>
        <dbReference type="ChEBI" id="CHEBI:60342"/>
    </cofactor>
</comment>
<dbReference type="InterPro" id="IPR022418">
    <property type="entry name" value="Porphobilinogen_deaminase_C"/>
</dbReference>
<dbReference type="EMBL" id="CP001706">
    <property type="protein sequence ID" value="ACV10124.1"/>
    <property type="molecule type" value="Genomic_DNA"/>
</dbReference>
<dbReference type="Gene3D" id="3.30.160.40">
    <property type="entry name" value="Porphobilinogen deaminase, C-terminal domain"/>
    <property type="match status" value="1"/>
</dbReference>
<dbReference type="PRINTS" id="PR00151">
    <property type="entry name" value="PORPHBDMNASE"/>
</dbReference>
<dbReference type="InterPro" id="IPR022417">
    <property type="entry name" value="Porphobilin_deaminase_N"/>
</dbReference>
<evidence type="ECO:0000259" key="13">
    <source>
        <dbReference type="Pfam" id="PF03900"/>
    </source>
</evidence>
<keyword evidence="15" id="KW-1185">Reference proteome</keyword>
<dbReference type="STRING" id="471856.Jden_2492"/>
<dbReference type="SUPFAM" id="SSF54782">
    <property type="entry name" value="Porphobilinogen deaminase (hydroxymethylbilane synthase), C-terminal domain"/>
    <property type="match status" value="1"/>
</dbReference>
<dbReference type="InterPro" id="IPR036803">
    <property type="entry name" value="Porphobilinogen_deaminase_C_sf"/>
</dbReference>
<evidence type="ECO:0000256" key="1">
    <source>
        <dbReference type="ARBA" id="ARBA00001916"/>
    </source>
</evidence>
<dbReference type="EC" id="2.5.1.61" evidence="5 9"/>
<organism evidence="14 15">
    <name type="scientific">Jonesia denitrificans (strain ATCC 14870 / DSM 20603 / BCRC 15368 / CIP 55.134 / JCM 11481 / NBRC 15587 / NCTC 10816 / Prevot 55134)</name>
    <name type="common">Listeria denitrificans</name>
    <dbReference type="NCBI Taxonomy" id="471856"/>
    <lineage>
        <taxon>Bacteria</taxon>
        <taxon>Bacillati</taxon>
        <taxon>Actinomycetota</taxon>
        <taxon>Actinomycetes</taxon>
        <taxon>Micrococcales</taxon>
        <taxon>Jonesiaceae</taxon>
        <taxon>Jonesia</taxon>
    </lineage>
</organism>
<feature type="signal peptide" evidence="11">
    <location>
        <begin position="1"/>
        <end position="22"/>
    </location>
</feature>
<feature type="chain" id="PRO_5002983480" description="Hydroxymethylbilane synthase" evidence="11">
    <location>
        <begin position="23"/>
        <end position="344"/>
    </location>
</feature>
<gene>
    <name evidence="14" type="ordered locus">Jden_2492</name>
</gene>
<evidence type="ECO:0000313" key="14">
    <source>
        <dbReference type="EMBL" id="ACV10124.1"/>
    </source>
</evidence>
<evidence type="ECO:0000256" key="7">
    <source>
        <dbReference type="ARBA" id="ARBA00023244"/>
    </source>
</evidence>
<comment type="subunit">
    <text evidence="4">Monomer.</text>
</comment>
<dbReference type="InterPro" id="IPR000860">
    <property type="entry name" value="HemC"/>
</dbReference>
<keyword evidence="11" id="KW-0732">Signal</keyword>
<dbReference type="KEGG" id="jde:Jden_2492"/>
<sequence>MTSLRLGTRASALATAQSRATAALIAQATGVTVDLTHIRTDGDVLTGSLATMGGAGVFVTAIRQALLAGDIDIAVHSLKDLPTTPHEGTTIIVPERENPQDALCSRHGESLAHLPHGALVGTGSPRRAAQLLVARPDLRIVDIRGNVDTRLARVGLSTADKPHIRNDLDAVVLAAAGLRRLGRAHVISELLPPTSMLPAPGQGALAIEVRHDMADHHPSILAGIRTLHHQPTAYAVAAERAVLRHLEAGCAAPVGALATMHNTTLTLTATALDPRLTPTAHTPTPSTTTDINAAPTPMTAPADARPPIRLTHTHTVTSENDATEAGITLATTLLTHGAAEFLRD</sequence>
<dbReference type="HOGENOM" id="CLU_019704_1_0_11"/>
<dbReference type="OrthoDB" id="9810298at2"/>
<dbReference type="Proteomes" id="UP000000628">
    <property type="component" value="Chromosome"/>
</dbReference>
<dbReference type="RefSeq" id="WP_015772735.1">
    <property type="nucleotide sequence ID" value="NC_013174.1"/>
</dbReference>
<dbReference type="GO" id="GO:0006783">
    <property type="term" value="P:heme biosynthetic process"/>
    <property type="evidence" value="ECO:0007669"/>
    <property type="project" value="TreeGrafter"/>
</dbReference>
<proteinExistence type="inferred from homology"/>
<keyword evidence="6 14" id="KW-0808">Transferase</keyword>
<evidence type="ECO:0000256" key="6">
    <source>
        <dbReference type="ARBA" id="ARBA00022679"/>
    </source>
</evidence>
<dbReference type="PIRSF" id="PIRSF001438">
    <property type="entry name" value="4pyrrol_synth_OHMeBilane_synth"/>
    <property type="match status" value="1"/>
</dbReference>
<comment type="function">
    <text evidence="2">Tetrapolymerization of the monopyrrole PBG into the hydroxymethylbilane pre-uroporphyrinogen in several discrete steps.</text>
</comment>
<evidence type="ECO:0000313" key="15">
    <source>
        <dbReference type="Proteomes" id="UP000000628"/>
    </source>
</evidence>
<evidence type="ECO:0000256" key="4">
    <source>
        <dbReference type="ARBA" id="ARBA00011245"/>
    </source>
</evidence>
<dbReference type="NCBIfam" id="TIGR00212">
    <property type="entry name" value="hemC"/>
    <property type="match status" value="1"/>
</dbReference>
<dbReference type="SUPFAM" id="SSF53850">
    <property type="entry name" value="Periplasmic binding protein-like II"/>
    <property type="match status" value="1"/>
</dbReference>
<dbReference type="PROSITE" id="PS00533">
    <property type="entry name" value="PORPHOBILINOGEN_DEAM"/>
    <property type="match status" value="1"/>
</dbReference>
<reference evidence="14 15" key="1">
    <citation type="journal article" date="2009" name="Stand. Genomic Sci.">
        <title>Complete genome sequence of Jonesia denitrificans type strain (Prevot 55134).</title>
        <authorList>
            <person name="Pukall R."/>
            <person name="Gehrich-Schroter G."/>
            <person name="Lapidus A."/>
            <person name="Nolan M."/>
            <person name="Glavina Del Rio T."/>
            <person name="Lucas S."/>
            <person name="Chen F."/>
            <person name="Tice H."/>
            <person name="Pitluck S."/>
            <person name="Cheng J.F."/>
            <person name="Copeland A."/>
            <person name="Saunders E."/>
            <person name="Brettin T."/>
            <person name="Detter J.C."/>
            <person name="Bruce D."/>
            <person name="Goodwin L."/>
            <person name="Pati A."/>
            <person name="Ivanova N."/>
            <person name="Mavromatis K."/>
            <person name="Ovchinnikova G."/>
            <person name="Chen A."/>
            <person name="Palaniappan K."/>
            <person name="Land M."/>
            <person name="Hauser L."/>
            <person name="Chang Y.J."/>
            <person name="Jeffries C.D."/>
            <person name="Chain P."/>
            <person name="Goker M."/>
            <person name="Bristow J."/>
            <person name="Eisen J.A."/>
            <person name="Markowitz V."/>
            <person name="Hugenholtz P."/>
            <person name="Kyrpides N.C."/>
            <person name="Klenk H.P."/>
            <person name="Han C."/>
        </authorList>
    </citation>
    <scope>NUCLEOTIDE SEQUENCE [LARGE SCALE GENOMIC DNA]</scope>
    <source>
        <strain evidence="15">ATCC 14870 / DSM 20603 / BCRC 15368 / CIP 55.134 / JCM 11481 / NBRC 15587 / NCTC 10816 / Prevot 55134</strain>
    </source>
</reference>
<accession>C7R376</accession>
<dbReference type="GO" id="GO:0004418">
    <property type="term" value="F:hydroxymethylbilane synthase activity"/>
    <property type="evidence" value="ECO:0007669"/>
    <property type="project" value="UniProtKB-UniRule"/>
</dbReference>
<feature type="region of interest" description="Disordered" evidence="10">
    <location>
        <begin position="275"/>
        <end position="306"/>
    </location>
</feature>
<feature type="domain" description="Porphobilinogen deaminase N-terminal" evidence="12">
    <location>
        <begin position="4"/>
        <end position="214"/>
    </location>
</feature>
<dbReference type="InterPro" id="IPR022419">
    <property type="entry name" value="Porphobilin_deaminase_cofac_BS"/>
</dbReference>
<keyword evidence="7" id="KW-0627">Porphyrin biosynthesis</keyword>
<comment type="catalytic activity">
    <reaction evidence="8">
        <text>4 porphobilinogen + H2O = hydroxymethylbilane + 4 NH4(+)</text>
        <dbReference type="Rhea" id="RHEA:13185"/>
        <dbReference type="ChEBI" id="CHEBI:15377"/>
        <dbReference type="ChEBI" id="CHEBI:28938"/>
        <dbReference type="ChEBI" id="CHEBI:57845"/>
        <dbReference type="ChEBI" id="CHEBI:58126"/>
        <dbReference type="EC" id="2.5.1.61"/>
    </reaction>
</comment>
<dbReference type="FunFam" id="3.40.190.10:FF:000005">
    <property type="entry name" value="Porphobilinogen deaminase"/>
    <property type="match status" value="1"/>
</dbReference>
<dbReference type="Pfam" id="PF03900">
    <property type="entry name" value="Porphobil_deamC"/>
    <property type="match status" value="1"/>
</dbReference>
<dbReference type="AlphaFoldDB" id="C7R376"/>
<evidence type="ECO:0000256" key="11">
    <source>
        <dbReference type="SAM" id="SignalP"/>
    </source>
</evidence>
<dbReference type="GO" id="GO:0005737">
    <property type="term" value="C:cytoplasm"/>
    <property type="evidence" value="ECO:0007669"/>
    <property type="project" value="UniProtKB-UniRule"/>
</dbReference>
<evidence type="ECO:0000256" key="8">
    <source>
        <dbReference type="ARBA" id="ARBA00048169"/>
    </source>
</evidence>
<comment type="similarity">
    <text evidence="3">Belongs to the HMBS family.</text>
</comment>
<dbReference type="PANTHER" id="PTHR11557">
    <property type="entry name" value="PORPHOBILINOGEN DEAMINASE"/>
    <property type="match status" value="1"/>
</dbReference>
<feature type="domain" description="Porphobilinogen deaminase C-terminal" evidence="13">
    <location>
        <begin position="234"/>
        <end position="274"/>
    </location>
</feature>
<evidence type="ECO:0000256" key="10">
    <source>
        <dbReference type="SAM" id="MobiDB-lite"/>
    </source>
</evidence>
<evidence type="ECO:0000256" key="5">
    <source>
        <dbReference type="ARBA" id="ARBA00012655"/>
    </source>
</evidence>
<evidence type="ECO:0000256" key="2">
    <source>
        <dbReference type="ARBA" id="ARBA00002869"/>
    </source>
</evidence>
<evidence type="ECO:0000256" key="3">
    <source>
        <dbReference type="ARBA" id="ARBA00005638"/>
    </source>
</evidence>
<dbReference type="eggNOG" id="COG0181">
    <property type="taxonomic scope" value="Bacteria"/>
</dbReference>
<name>C7R376_JONDD</name>
<evidence type="ECO:0000259" key="12">
    <source>
        <dbReference type="Pfam" id="PF01379"/>
    </source>
</evidence>
<dbReference type="Gene3D" id="3.40.190.10">
    <property type="entry name" value="Periplasmic binding protein-like II"/>
    <property type="match status" value="2"/>
</dbReference>